<protein>
    <submittedName>
        <fullName evidence="2">DUF3147 family protein</fullName>
    </submittedName>
</protein>
<feature type="transmembrane region" description="Helical" evidence="1">
    <location>
        <begin position="86"/>
        <end position="104"/>
    </location>
</feature>
<sequence>MAYFVKIIIATLVIVLVTELSKKDTKIAALLLALPIISFTAYTMIWFESKDTEKIAQLANENFIYVLPVMPVLPLFSWLLKNQYGYFTSMLLAIIIMTILFYLLQKIL</sequence>
<dbReference type="AlphaFoldDB" id="A0AAE6KPA0"/>
<evidence type="ECO:0000313" key="2">
    <source>
        <dbReference type="EMBL" id="QDD13649.1"/>
    </source>
</evidence>
<keyword evidence="1" id="KW-0812">Transmembrane</keyword>
<feature type="transmembrane region" description="Helical" evidence="1">
    <location>
        <begin position="27"/>
        <end position="47"/>
    </location>
</feature>
<dbReference type="EMBL" id="CP040986">
    <property type="protein sequence ID" value="QDD13649.1"/>
    <property type="molecule type" value="Genomic_DNA"/>
</dbReference>
<proteinExistence type="predicted"/>
<name>A0AAE6KPA0_9PROT</name>
<feature type="transmembrane region" description="Helical" evidence="1">
    <location>
        <begin position="59"/>
        <end position="80"/>
    </location>
</feature>
<reference evidence="2 3" key="1">
    <citation type="journal article" date="2019" name="ISME J.">
        <title>Evolution in action: habitat transition from sediment to the pelagial leads to genome streamlining in Methylophilaceae.</title>
        <authorList>
            <person name="Salcher M."/>
            <person name="Schaefle D."/>
            <person name="Kaspar M."/>
            <person name="Neuenschwander S.M."/>
            <person name="Ghai R."/>
        </authorList>
    </citation>
    <scope>NUCLEOTIDE SEQUENCE [LARGE SCALE GENOMIC DNA]</scope>
    <source>
        <strain evidence="2 3">MMS-RI-1</strain>
    </source>
</reference>
<gene>
    <name evidence="2" type="ORF">FIT61_04215</name>
</gene>
<evidence type="ECO:0000256" key="1">
    <source>
        <dbReference type="SAM" id="Phobius"/>
    </source>
</evidence>
<keyword evidence="3" id="KW-1185">Reference proteome</keyword>
<dbReference type="KEGG" id="mrk:FIT61_04215"/>
<accession>A0AAE6KPA0</accession>
<dbReference type="Proteomes" id="UP000312102">
    <property type="component" value="Chromosome"/>
</dbReference>
<keyword evidence="1" id="KW-0472">Membrane</keyword>
<dbReference type="RefSeq" id="WP_139883454.1">
    <property type="nucleotide sequence ID" value="NZ_CP040986.1"/>
</dbReference>
<evidence type="ECO:0000313" key="3">
    <source>
        <dbReference type="Proteomes" id="UP000312102"/>
    </source>
</evidence>
<keyword evidence="1" id="KW-1133">Transmembrane helix</keyword>
<organism evidence="2 3">
    <name type="scientific">Candidatus Methylopumilus rimovensis</name>
    <dbReference type="NCBI Taxonomy" id="2588535"/>
    <lineage>
        <taxon>Bacteria</taxon>
        <taxon>Pseudomonadati</taxon>
        <taxon>Pseudomonadota</taxon>
        <taxon>Betaproteobacteria</taxon>
        <taxon>Nitrosomonadales</taxon>
        <taxon>Methylophilaceae</taxon>
        <taxon>Candidatus Methylopumilus</taxon>
    </lineage>
</organism>